<dbReference type="InterPro" id="IPR007372">
    <property type="entry name" value="Lipid/polyisoprenoid-bd_YceI"/>
</dbReference>
<dbReference type="RefSeq" id="WP_131169830.1">
    <property type="nucleotide sequence ID" value="NZ_SDMQ01000017.1"/>
</dbReference>
<accession>A0A4Q9KCZ5</accession>
<sequence>MTELAGLYHLDPAHSSIAFVARHAGIAKVRGTFESFHGWALIDGATPQHSALLVSVKVSSVNSRDANRDGHLRSPDFFDASRFPAVTFVGTDFRVLDETHVEADGDLTIRDATRPVKVAFEYEGGAKDPFGNERIGFTGSATVSRSDFGLTWNAVLETGGVLVSDAIKLEFEVSAIKQADGGP</sequence>
<dbReference type="SMART" id="SM00867">
    <property type="entry name" value="YceI"/>
    <property type="match status" value="1"/>
</dbReference>
<dbReference type="InterPro" id="IPR036761">
    <property type="entry name" value="TTHA0802/YceI-like_sf"/>
</dbReference>
<dbReference type="PANTHER" id="PTHR34406">
    <property type="entry name" value="PROTEIN YCEI"/>
    <property type="match status" value="1"/>
</dbReference>
<feature type="domain" description="Lipid/polyisoprenoid-binding YceI-like" evidence="2">
    <location>
        <begin position="7"/>
        <end position="176"/>
    </location>
</feature>
<gene>
    <name evidence="3" type="ORF">ET989_13410</name>
</gene>
<dbReference type="EMBL" id="SDMQ01000017">
    <property type="protein sequence ID" value="TBT82800.1"/>
    <property type="molecule type" value="Genomic_DNA"/>
</dbReference>
<dbReference type="Pfam" id="PF04264">
    <property type="entry name" value="YceI"/>
    <property type="match status" value="1"/>
</dbReference>
<dbReference type="SUPFAM" id="SSF101874">
    <property type="entry name" value="YceI-like"/>
    <property type="match status" value="1"/>
</dbReference>
<proteinExistence type="inferred from homology"/>
<evidence type="ECO:0000256" key="1">
    <source>
        <dbReference type="ARBA" id="ARBA00008812"/>
    </source>
</evidence>
<evidence type="ECO:0000313" key="4">
    <source>
        <dbReference type="Proteomes" id="UP000292373"/>
    </source>
</evidence>
<comment type="similarity">
    <text evidence="1">Belongs to the UPF0312 family.</text>
</comment>
<name>A0A4Q9KCZ5_9ACTN</name>
<dbReference type="PANTHER" id="PTHR34406:SF1">
    <property type="entry name" value="PROTEIN YCEI"/>
    <property type="match status" value="1"/>
</dbReference>
<organism evidence="3 4">
    <name type="scientific">Propioniciclava sinopodophylli</name>
    <dbReference type="NCBI Taxonomy" id="1837344"/>
    <lineage>
        <taxon>Bacteria</taxon>
        <taxon>Bacillati</taxon>
        <taxon>Actinomycetota</taxon>
        <taxon>Actinomycetes</taxon>
        <taxon>Propionibacteriales</taxon>
        <taxon>Propionibacteriaceae</taxon>
        <taxon>Propioniciclava</taxon>
    </lineage>
</organism>
<keyword evidence="4" id="KW-1185">Reference proteome</keyword>
<dbReference type="AlphaFoldDB" id="A0A4Q9KCZ5"/>
<dbReference type="Gene3D" id="2.40.128.110">
    <property type="entry name" value="Lipid/polyisoprenoid-binding, YceI-like"/>
    <property type="match status" value="1"/>
</dbReference>
<dbReference type="Proteomes" id="UP000292373">
    <property type="component" value="Unassembled WGS sequence"/>
</dbReference>
<evidence type="ECO:0000313" key="3">
    <source>
        <dbReference type="EMBL" id="TBT82800.1"/>
    </source>
</evidence>
<dbReference type="OrthoDB" id="9811006at2"/>
<comment type="caution">
    <text evidence="3">The sequence shown here is derived from an EMBL/GenBank/DDBJ whole genome shotgun (WGS) entry which is preliminary data.</text>
</comment>
<reference evidence="3 4" key="1">
    <citation type="submission" date="2019-01" db="EMBL/GenBank/DDBJ databases">
        <title>Lactibacter flavus gen. nov., sp. nov., a novel bacterium of the family Propionibacteriaceae isolated from raw milk and dairy products.</title>
        <authorList>
            <person name="Huptas C."/>
            <person name="Wenning M."/>
            <person name="Breitenwieser F."/>
            <person name="Doll E."/>
            <person name="Von Neubeck M."/>
            <person name="Busse H.-J."/>
            <person name="Scherer S."/>
        </authorList>
    </citation>
    <scope>NUCLEOTIDE SEQUENCE [LARGE SCALE GENOMIC DNA]</scope>
    <source>
        <strain evidence="3 4">KCTC 33808</strain>
    </source>
</reference>
<evidence type="ECO:0000259" key="2">
    <source>
        <dbReference type="SMART" id="SM00867"/>
    </source>
</evidence>
<protein>
    <submittedName>
        <fullName evidence="3">Polyisoprenoid-binding protein</fullName>
    </submittedName>
</protein>